<gene>
    <name evidence="5" type="ORF">RUM43_014971</name>
</gene>
<dbReference type="PANTHER" id="PTHR13495:SF0">
    <property type="entry name" value="PSME3-INTERACTING PROTEIN"/>
    <property type="match status" value="1"/>
</dbReference>
<accession>A0AAN8NIF6</accession>
<protein>
    <recommendedName>
        <fullName evidence="4">FAM192A/Fyv6 N-terminal domain-containing protein</fullName>
    </recommendedName>
</protein>
<dbReference type="Proteomes" id="UP001372834">
    <property type="component" value="Unassembled WGS sequence"/>
</dbReference>
<comment type="caution">
    <text evidence="5">The sequence shown here is derived from an EMBL/GenBank/DDBJ whole genome shotgun (WGS) entry which is preliminary data.</text>
</comment>
<dbReference type="InterPro" id="IPR039845">
    <property type="entry name" value="FAM192A"/>
</dbReference>
<name>A0AAN8NIF6_POLSC</name>
<dbReference type="EMBL" id="JAWJWE010000047">
    <property type="protein sequence ID" value="KAK6616830.1"/>
    <property type="molecule type" value="Genomic_DNA"/>
</dbReference>
<evidence type="ECO:0000256" key="2">
    <source>
        <dbReference type="ARBA" id="ARBA00023242"/>
    </source>
</evidence>
<keyword evidence="2" id="KW-0539">Nucleus</keyword>
<evidence type="ECO:0000313" key="6">
    <source>
        <dbReference type="Proteomes" id="UP001372834"/>
    </source>
</evidence>
<dbReference type="GO" id="GO:0005634">
    <property type="term" value="C:nucleus"/>
    <property type="evidence" value="ECO:0007669"/>
    <property type="project" value="UniProtKB-SubCell"/>
</dbReference>
<organism evidence="5 6">
    <name type="scientific">Polyplax serrata</name>
    <name type="common">Common mouse louse</name>
    <dbReference type="NCBI Taxonomy" id="468196"/>
    <lineage>
        <taxon>Eukaryota</taxon>
        <taxon>Metazoa</taxon>
        <taxon>Ecdysozoa</taxon>
        <taxon>Arthropoda</taxon>
        <taxon>Hexapoda</taxon>
        <taxon>Insecta</taxon>
        <taxon>Pterygota</taxon>
        <taxon>Neoptera</taxon>
        <taxon>Paraneoptera</taxon>
        <taxon>Psocodea</taxon>
        <taxon>Troctomorpha</taxon>
        <taxon>Phthiraptera</taxon>
        <taxon>Anoplura</taxon>
        <taxon>Polyplacidae</taxon>
        <taxon>Polyplax</taxon>
    </lineage>
</organism>
<dbReference type="PANTHER" id="PTHR13495">
    <property type="entry name" value="NEFA-INTERACTING NUCLEAR PROTEIN NIP30"/>
    <property type="match status" value="1"/>
</dbReference>
<evidence type="ECO:0000256" key="1">
    <source>
        <dbReference type="ARBA" id="ARBA00004123"/>
    </source>
</evidence>
<dbReference type="Pfam" id="PF10187">
    <property type="entry name" value="FAM192A_Fyv6_N"/>
    <property type="match status" value="1"/>
</dbReference>
<feature type="domain" description="FAM192A/Fyv6 N-terminal" evidence="4">
    <location>
        <begin position="5"/>
        <end position="106"/>
    </location>
</feature>
<feature type="compositionally biased region" description="Basic and acidic residues" evidence="3">
    <location>
        <begin position="230"/>
        <end position="239"/>
    </location>
</feature>
<evidence type="ECO:0000259" key="4">
    <source>
        <dbReference type="Pfam" id="PF10187"/>
    </source>
</evidence>
<evidence type="ECO:0000256" key="3">
    <source>
        <dbReference type="SAM" id="MobiDB-lite"/>
    </source>
</evidence>
<feature type="region of interest" description="Disordered" evidence="3">
    <location>
        <begin position="214"/>
        <end position="251"/>
    </location>
</feature>
<dbReference type="InterPro" id="IPR019331">
    <property type="entry name" value="FAM192A/Fyv6_N"/>
</dbReference>
<dbReference type="AlphaFoldDB" id="A0AAN8NIF6"/>
<sequence length="251" mass="29313">MSSGFISESELAEKRRIRQEEWEKVRQPNQPMEAPEEDYDRRSLFERLEEQKQKKQLEYEEAHRLKNMIKGLDDDEIEFLDMVDKKKLEAEQLKDFEEQQELLDFRAQVEKLKKTNMEQKRLSEINISKCNNYNSSAIKSQGKLLKGIIKRKASNEEIKRLTEDSNHNDDIGNEYPQRKRKFVQENEQNGNSKCQIIQSGLTCVGILPGLGSYVETSDDSDHSSSASEANDDKKYDLAGRRIVYKSKQDPE</sequence>
<reference evidence="5 6" key="1">
    <citation type="submission" date="2023-10" db="EMBL/GenBank/DDBJ databases">
        <title>Genomes of two closely related lineages of the louse Polyplax serrata with different host specificities.</title>
        <authorList>
            <person name="Martinu J."/>
            <person name="Tarabai H."/>
            <person name="Stefka J."/>
            <person name="Hypsa V."/>
        </authorList>
    </citation>
    <scope>NUCLEOTIDE SEQUENCE [LARGE SCALE GENOMIC DNA]</scope>
    <source>
        <strain evidence="5">HR10_N</strain>
    </source>
</reference>
<proteinExistence type="predicted"/>
<evidence type="ECO:0000313" key="5">
    <source>
        <dbReference type="EMBL" id="KAK6616830.1"/>
    </source>
</evidence>
<comment type="subcellular location">
    <subcellularLocation>
        <location evidence="1">Nucleus</location>
    </subcellularLocation>
</comment>